<dbReference type="InterPro" id="IPR036739">
    <property type="entry name" value="SLC41_membr_dom_sf"/>
</dbReference>
<dbReference type="EMBL" id="CP001331">
    <property type="protein sequence ID" value="ACO66927.1"/>
    <property type="molecule type" value="Genomic_DNA"/>
</dbReference>
<protein>
    <submittedName>
        <fullName evidence="11">Mg2+ transporter-e family</fullName>
    </submittedName>
</protein>
<evidence type="ECO:0000256" key="7">
    <source>
        <dbReference type="ARBA" id="ARBA00023136"/>
    </source>
</evidence>
<accession>C1EFX7</accession>
<feature type="transmembrane region" description="Helical" evidence="9">
    <location>
        <begin position="113"/>
        <end position="133"/>
    </location>
</feature>
<evidence type="ECO:0000256" key="8">
    <source>
        <dbReference type="SAM" id="MobiDB-lite"/>
    </source>
</evidence>
<gene>
    <name evidence="11" type="ORF">MICPUN_54602</name>
</gene>
<sequence>MGGGAPLDVGEDGEPRAKGEPELPYKKENILGMMKARGGWLTIFFVGLVLAALVVEQFEHLLQANVELSYFVPLLIGHGGNTGSQSVATVIRAVALRQVGVRDMLHVIFKESVAGFLMGLGLGLVIYILAIYWNGLEVKIGLVVCISMPLVSAWANMLGGLLPLLSVYLGYNPAVTSAPLMTTVVDSSGLVIYFMVAASILQFKDTPDEETPLEKLIVDQSPIGRKMLGW</sequence>
<dbReference type="PANTHER" id="PTHR41394:SF8">
    <property type="entry name" value="MAGNESIUM TRANSPORTER MGTE"/>
    <property type="match status" value="1"/>
</dbReference>
<evidence type="ECO:0000259" key="10">
    <source>
        <dbReference type="Pfam" id="PF01769"/>
    </source>
</evidence>
<evidence type="ECO:0000313" key="12">
    <source>
        <dbReference type="Proteomes" id="UP000002009"/>
    </source>
</evidence>
<dbReference type="GeneID" id="8248598"/>
<dbReference type="OrthoDB" id="48232at2759"/>
<keyword evidence="12" id="KW-1185">Reference proteome</keyword>
<dbReference type="AlphaFoldDB" id="C1EFX7"/>
<evidence type="ECO:0000313" key="11">
    <source>
        <dbReference type="EMBL" id="ACO66927.1"/>
    </source>
</evidence>
<reference evidence="11 12" key="1">
    <citation type="journal article" date="2009" name="Science">
        <title>Green evolution and dynamic adaptations revealed by genomes of the marine picoeukaryotes Micromonas.</title>
        <authorList>
            <person name="Worden A.Z."/>
            <person name="Lee J.H."/>
            <person name="Mock T."/>
            <person name="Rouze P."/>
            <person name="Simmons M.P."/>
            <person name="Aerts A.L."/>
            <person name="Allen A.E."/>
            <person name="Cuvelier M.L."/>
            <person name="Derelle E."/>
            <person name="Everett M.V."/>
            <person name="Foulon E."/>
            <person name="Grimwood J."/>
            <person name="Gundlach H."/>
            <person name="Henrissat B."/>
            <person name="Napoli C."/>
            <person name="McDonald S.M."/>
            <person name="Parker M.S."/>
            <person name="Rombauts S."/>
            <person name="Salamov A."/>
            <person name="Von Dassow P."/>
            <person name="Badger J.H."/>
            <person name="Coutinho P.M."/>
            <person name="Demir E."/>
            <person name="Dubchak I."/>
            <person name="Gentemann C."/>
            <person name="Eikrem W."/>
            <person name="Gready J.E."/>
            <person name="John U."/>
            <person name="Lanier W."/>
            <person name="Lindquist E.A."/>
            <person name="Lucas S."/>
            <person name="Mayer K.F."/>
            <person name="Moreau H."/>
            <person name="Not F."/>
            <person name="Otillar R."/>
            <person name="Panaud O."/>
            <person name="Pangilinan J."/>
            <person name="Paulsen I."/>
            <person name="Piegu B."/>
            <person name="Poliakov A."/>
            <person name="Robbens S."/>
            <person name="Schmutz J."/>
            <person name="Toulza E."/>
            <person name="Wyss T."/>
            <person name="Zelensky A."/>
            <person name="Zhou K."/>
            <person name="Armbrust E.V."/>
            <person name="Bhattacharya D."/>
            <person name="Goodenough U.W."/>
            <person name="Van de Peer Y."/>
            <person name="Grigoriev I.V."/>
        </authorList>
    </citation>
    <scope>NUCLEOTIDE SEQUENCE [LARGE SCALE GENOMIC DNA]</scope>
    <source>
        <strain evidence="12">RCC299 / NOUM17</strain>
    </source>
</reference>
<name>C1EFX7_MICCC</name>
<evidence type="ECO:0000256" key="2">
    <source>
        <dbReference type="ARBA" id="ARBA00009749"/>
    </source>
</evidence>
<dbReference type="GO" id="GO:0016020">
    <property type="term" value="C:membrane"/>
    <property type="evidence" value="ECO:0007669"/>
    <property type="project" value="UniProtKB-SubCell"/>
</dbReference>
<feature type="domain" description="SLC41A/MgtE integral membrane" evidence="10">
    <location>
        <begin position="72"/>
        <end position="196"/>
    </location>
</feature>
<comment type="similarity">
    <text evidence="2">Belongs to the SLC41A transporter family.</text>
</comment>
<feature type="transmembrane region" description="Helical" evidence="9">
    <location>
        <begin position="140"/>
        <end position="168"/>
    </location>
</feature>
<dbReference type="STRING" id="296587.C1EFX7"/>
<dbReference type="KEGG" id="mis:MICPUN_54602"/>
<feature type="region of interest" description="Disordered" evidence="8">
    <location>
        <begin position="1"/>
        <end position="21"/>
    </location>
</feature>
<dbReference type="Proteomes" id="UP000002009">
    <property type="component" value="Chromosome 13"/>
</dbReference>
<dbReference type="InterPro" id="IPR006667">
    <property type="entry name" value="SLC41_membr_dom"/>
</dbReference>
<evidence type="ECO:0000256" key="9">
    <source>
        <dbReference type="SAM" id="Phobius"/>
    </source>
</evidence>
<evidence type="ECO:0000256" key="6">
    <source>
        <dbReference type="ARBA" id="ARBA00022989"/>
    </source>
</evidence>
<keyword evidence="3" id="KW-0813">Transport</keyword>
<keyword evidence="5" id="KW-0460">Magnesium</keyword>
<dbReference type="GO" id="GO:0008324">
    <property type="term" value="F:monoatomic cation transmembrane transporter activity"/>
    <property type="evidence" value="ECO:0007669"/>
    <property type="project" value="InterPro"/>
</dbReference>
<proteinExistence type="inferred from homology"/>
<evidence type="ECO:0000256" key="4">
    <source>
        <dbReference type="ARBA" id="ARBA00022692"/>
    </source>
</evidence>
<dbReference type="SUPFAM" id="SSF161093">
    <property type="entry name" value="MgtE membrane domain-like"/>
    <property type="match status" value="1"/>
</dbReference>
<dbReference type="InParanoid" id="C1EFX7"/>
<evidence type="ECO:0000256" key="1">
    <source>
        <dbReference type="ARBA" id="ARBA00004141"/>
    </source>
</evidence>
<keyword evidence="6 9" id="KW-1133">Transmembrane helix</keyword>
<dbReference type="RefSeq" id="XP_002505669.1">
    <property type="nucleotide sequence ID" value="XM_002505623.1"/>
</dbReference>
<dbReference type="eggNOG" id="ENOG502S2RY">
    <property type="taxonomic scope" value="Eukaryota"/>
</dbReference>
<dbReference type="OMA" id="ASISMMY"/>
<organism evidence="11 12">
    <name type="scientific">Micromonas commoda (strain RCC299 / NOUM17 / CCMP2709)</name>
    <name type="common">Picoplanktonic green alga</name>
    <dbReference type="NCBI Taxonomy" id="296587"/>
    <lineage>
        <taxon>Eukaryota</taxon>
        <taxon>Viridiplantae</taxon>
        <taxon>Chlorophyta</taxon>
        <taxon>Mamiellophyceae</taxon>
        <taxon>Mamiellales</taxon>
        <taxon>Mamiellaceae</taxon>
        <taxon>Micromonas</taxon>
    </lineage>
</organism>
<dbReference type="Gene3D" id="1.10.357.20">
    <property type="entry name" value="SLC41 divalent cation transporters, integral membrane domain"/>
    <property type="match status" value="1"/>
</dbReference>
<feature type="transmembrane region" description="Helical" evidence="9">
    <location>
        <begin position="36"/>
        <end position="55"/>
    </location>
</feature>
<evidence type="ECO:0000256" key="5">
    <source>
        <dbReference type="ARBA" id="ARBA00022842"/>
    </source>
</evidence>
<keyword evidence="7 9" id="KW-0472">Membrane</keyword>
<dbReference type="PANTHER" id="PTHR41394">
    <property type="entry name" value="MAGNESIUM TRANSPORTER MGTE"/>
    <property type="match status" value="1"/>
</dbReference>
<dbReference type="Pfam" id="PF01769">
    <property type="entry name" value="MgtE"/>
    <property type="match status" value="1"/>
</dbReference>
<keyword evidence="4 9" id="KW-0812">Transmembrane</keyword>
<evidence type="ECO:0000256" key="3">
    <source>
        <dbReference type="ARBA" id="ARBA00022448"/>
    </source>
</evidence>
<feature type="transmembrane region" description="Helical" evidence="9">
    <location>
        <begin position="180"/>
        <end position="201"/>
    </location>
</feature>
<comment type="subcellular location">
    <subcellularLocation>
        <location evidence="1">Membrane</location>
        <topology evidence="1">Multi-pass membrane protein</topology>
    </subcellularLocation>
</comment>